<dbReference type="AlphaFoldDB" id="A0A6C2YIE9"/>
<accession>A0A6C2YIE9</accession>
<dbReference type="EMBL" id="LR593887">
    <property type="protein sequence ID" value="VTR97503.1"/>
    <property type="molecule type" value="Genomic_DNA"/>
</dbReference>
<organism evidence="1">
    <name type="scientific">Tuwongella immobilis</name>
    <dbReference type="NCBI Taxonomy" id="692036"/>
    <lineage>
        <taxon>Bacteria</taxon>
        <taxon>Pseudomonadati</taxon>
        <taxon>Planctomycetota</taxon>
        <taxon>Planctomycetia</taxon>
        <taxon>Gemmatales</taxon>
        <taxon>Gemmataceae</taxon>
        <taxon>Tuwongella</taxon>
    </lineage>
</organism>
<evidence type="ECO:0000313" key="2">
    <source>
        <dbReference type="Proteomes" id="UP000464378"/>
    </source>
</evidence>
<dbReference type="SUPFAM" id="SSF88713">
    <property type="entry name" value="Glycoside hydrolase/deacetylase"/>
    <property type="match status" value="1"/>
</dbReference>
<dbReference type="Gene3D" id="3.20.20.370">
    <property type="entry name" value="Glycoside hydrolase/deacetylase"/>
    <property type="match status" value="1"/>
</dbReference>
<dbReference type="InterPro" id="IPR005501">
    <property type="entry name" value="LamB/YcsF/PxpA-like"/>
</dbReference>
<dbReference type="InParanoid" id="A0A6C2YIE9"/>
<dbReference type="EMBL" id="LR586016">
    <property type="protein sequence ID" value="VIP01039.1"/>
    <property type="molecule type" value="Genomic_DNA"/>
</dbReference>
<dbReference type="Pfam" id="PF03746">
    <property type="entry name" value="LamB_YcsF"/>
    <property type="match status" value="1"/>
</dbReference>
<dbReference type="InterPro" id="IPR011330">
    <property type="entry name" value="Glyco_hydro/deAcase_b/a-brl"/>
</dbReference>
<keyword evidence="2" id="KW-1185">Reference proteome</keyword>
<dbReference type="PANTHER" id="PTHR30292">
    <property type="entry name" value="UNCHARACTERIZED PROTEIN YBGL-RELATED"/>
    <property type="match status" value="1"/>
</dbReference>
<gene>
    <name evidence="1" type="ORF">GMBLW1_29210</name>
</gene>
<evidence type="ECO:0008006" key="3">
    <source>
        <dbReference type="Google" id="ProtNLM"/>
    </source>
</evidence>
<dbReference type="FunCoup" id="A0A6C2YIE9">
    <property type="interactions" value="31"/>
</dbReference>
<dbReference type="PANTHER" id="PTHR30292:SF0">
    <property type="entry name" value="5-OXOPROLINASE SUBUNIT A"/>
    <property type="match status" value="1"/>
</dbReference>
<proteinExistence type="predicted"/>
<protein>
    <recommendedName>
        <fullName evidence="3">LamB/YcsF family protein</fullName>
    </recommendedName>
</protein>
<dbReference type="CDD" id="cd10787">
    <property type="entry name" value="LamB_YcsF_like"/>
    <property type="match status" value="1"/>
</dbReference>
<name>A0A6C2YIE9_9BACT</name>
<dbReference type="Proteomes" id="UP000464378">
    <property type="component" value="Chromosome"/>
</dbReference>
<dbReference type="GO" id="GO:0005975">
    <property type="term" value="P:carbohydrate metabolic process"/>
    <property type="evidence" value="ECO:0007669"/>
    <property type="project" value="InterPro"/>
</dbReference>
<dbReference type="KEGG" id="tim:GMBLW1_29210"/>
<evidence type="ECO:0000313" key="1">
    <source>
        <dbReference type="EMBL" id="VIP01039.1"/>
    </source>
</evidence>
<reference evidence="1" key="1">
    <citation type="submission" date="2019-04" db="EMBL/GenBank/DDBJ databases">
        <authorList>
            <consortium name="Science for Life Laboratories"/>
        </authorList>
    </citation>
    <scope>NUCLEOTIDE SEQUENCE</scope>
    <source>
        <strain evidence="1">MBLW1</strain>
    </source>
</reference>
<sequence>MIDLNSDLGEGSPADADILALVTSANIAAGLHAGTPIGIAQTVRVAIDRGIALGLHPGYADREHFGRVELARSPDELANELAYQFGALDALVRRLGGQLRYLKPHGALYHQASRDADFARPIIDLAEQHGLALLGLPNSQLAAGSQGRCPFIAEGFADRRYRPDGTLVPRSEPGAFVHDALEAVQQVEWLIREHAVRSICVHGDNPQALEFVRTLRQSLLAIGHEIRAFV</sequence>